<dbReference type="Proteomes" id="UP000007148">
    <property type="component" value="Unassembled WGS sequence"/>
</dbReference>
<dbReference type="InParanoid" id="G4TFC8"/>
<evidence type="ECO:0000256" key="2">
    <source>
        <dbReference type="SAM" id="Phobius"/>
    </source>
</evidence>
<accession>G4TFC8</accession>
<name>G4TFC8_SERID</name>
<organism evidence="3 4">
    <name type="scientific">Serendipita indica (strain DSM 11827)</name>
    <name type="common">Root endophyte fungus</name>
    <name type="synonym">Piriformospora indica</name>
    <dbReference type="NCBI Taxonomy" id="1109443"/>
    <lineage>
        <taxon>Eukaryota</taxon>
        <taxon>Fungi</taxon>
        <taxon>Dikarya</taxon>
        <taxon>Basidiomycota</taxon>
        <taxon>Agaricomycotina</taxon>
        <taxon>Agaricomycetes</taxon>
        <taxon>Sebacinales</taxon>
        <taxon>Serendipitaceae</taxon>
        <taxon>Serendipita</taxon>
    </lineage>
</organism>
<feature type="transmembrane region" description="Helical" evidence="2">
    <location>
        <begin position="53"/>
        <end position="77"/>
    </location>
</feature>
<keyword evidence="2" id="KW-0472">Membrane</keyword>
<protein>
    <submittedName>
        <fullName evidence="3">Uncharacterized protein</fullName>
    </submittedName>
</protein>
<reference evidence="3 4" key="1">
    <citation type="journal article" date="2011" name="PLoS Pathog.">
        <title>Endophytic Life Strategies Decoded by Genome and Transcriptome Analyses of the Mutualistic Root Symbiont Piriformospora indica.</title>
        <authorList>
            <person name="Zuccaro A."/>
            <person name="Lahrmann U."/>
            <person name="Guldener U."/>
            <person name="Langen G."/>
            <person name="Pfiffi S."/>
            <person name="Biedenkopf D."/>
            <person name="Wong P."/>
            <person name="Samans B."/>
            <person name="Grimm C."/>
            <person name="Basiewicz M."/>
            <person name="Murat C."/>
            <person name="Martin F."/>
            <person name="Kogel K.H."/>
        </authorList>
    </citation>
    <scope>NUCLEOTIDE SEQUENCE [LARGE SCALE GENOMIC DNA]</scope>
    <source>
        <strain evidence="3 4">DSM 11827</strain>
    </source>
</reference>
<sequence>MTTSSSISNTFNASTTFTSPVMVITPSSSTQSTPAVSSLIAETSPVTGVPNGAVVAAVFGGIAVVTVVFCLGCLLCIRRRRRKRNNPPSVRPATSQEYESLPPVDTQDPTPSPQYEKRYDIENPAPAYLGKLKDLHLVPSRLKTLQLLTRTVSTHSSASTLVEPKDDKPEIYLERAYTLQPPIPDPDVYFNPHYLSTRRVSNGTTRTSLILDGVDSLEYSPEEDGRQPSRASLRFGRFSRVWGARSSVASVDRMTVFDASHQVTSPDDPQTAKSSPTGTVKSPPTGRRGSQLLSNLRRGSLRSYQRVSSAESPAHTVTRFAPIKDVPEESSYYSTPLAPPPAKIKSRVTPQVRRGLIPNAKGTTSDGAMDMEIRPLEDRTDVVLPGASILASAVAKGKISREEAESALGMPLA</sequence>
<dbReference type="AlphaFoldDB" id="G4TFC8"/>
<dbReference type="HOGENOM" id="CLU_625795_0_0_1"/>
<gene>
    <name evidence="3" type="ORF">PIIN_03961</name>
</gene>
<keyword evidence="2" id="KW-0812">Transmembrane</keyword>
<feature type="region of interest" description="Disordered" evidence="1">
    <location>
        <begin position="84"/>
        <end position="118"/>
    </location>
</feature>
<feature type="region of interest" description="Disordered" evidence="1">
    <location>
        <begin position="260"/>
        <end position="314"/>
    </location>
</feature>
<dbReference type="OrthoDB" id="3257489at2759"/>
<proteinExistence type="predicted"/>
<evidence type="ECO:0000256" key="1">
    <source>
        <dbReference type="SAM" id="MobiDB-lite"/>
    </source>
</evidence>
<keyword evidence="4" id="KW-1185">Reference proteome</keyword>
<feature type="compositionally biased region" description="Polar residues" evidence="1">
    <location>
        <begin position="86"/>
        <end position="98"/>
    </location>
</feature>
<keyword evidence="2" id="KW-1133">Transmembrane helix</keyword>
<evidence type="ECO:0000313" key="3">
    <source>
        <dbReference type="EMBL" id="CCA70021.1"/>
    </source>
</evidence>
<comment type="caution">
    <text evidence="3">The sequence shown here is derived from an EMBL/GenBank/DDBJ whole genome shotgun (WGS) entry which is preliminary data.</text>
</comment>
<feature type="compositionally biased region" description="Low complexity" evidence="1">
    <location>
        <begin position="286"/>
        <end position="303"/>
    </location>
</feature>
<feature type="compositionally biased region" description="Polar residues" evidence="1">
    <location>
        <begin position="261"/>
        <end position="282"/>
    </location>
</feature>
<evidence type="ECO:0000313" key="4">
    <source>
        <dbReference type="Proteomes" id="UP000007148"/>
    </source>
</evidence>
<dbReference type="EMBL" id="CAFZ01000070">
    <property type="protein sequence ID" value="CCA70021.1"/>
    <property type="molecule type" value="Genomic_DNA"/>
</dbReference>